<dbReference type="SMART" id="SM00418">
    <property type="entry name" value="HTH_ARSR"/>
    <property type="match status" value="1"/>
</dbReference>
<dbReference type="SUPFAM" id="SSF46785">
    <property type="entry name" value="Winged helix' DNA-binding domain"/>
    <property type="match status" value="1"/>
</dbReference>
<dbReference type="InterPro" id="IPR001845">
    <property type="entry name" value="HTH_ArsR_DNA-bd_dom"/>
</dbReference>
<organism evidence="2 3">
    <name type="scientific">Neoroseomonas alkaliterrae</name>
    <dbReference type="NCBI Taxonomy" id="1452450"/>
    <lineage>
        <taxon>Bacteria</taxon>
        <taxon>Pseudomonadati</taxon>
        <taxon>Pseudomonadota</taxon>
        <taxon>Alphaproteobacteria</taxon>
        <taxon>Acetobacterales</taxon>
        <taxon>Acetobacteraceae</taxon>
        <taxon>Neoroseomonas</taxon>
    </lineage>
</organism>
<evidence type="ECO:0000313" key="2">
    <source>
        <dbReference type="EMBL" id="MBB5690453.1"/>
    </source>
</evidence>
<name>A0A840Y8U2_9PROT</name>
<dbReference type="InterPro" id="IPR036390">
    <property type="entry name" value="WH_DNA-bd_sf"/>
</dbReference>
<dbReference type="CDD" id="cd00090">
    <property type="entry name" value="HTH_ARSR"/>
    <property type="match status" value="1"/>
</dbReference>
<dbReference type="PANTHER" id="PTHR39168:SF1">
    <property type="entry name" value="TRANSCRIPTIONAL REGULATORY PROTEIN"/>
    <property type="match status" value="1"/>
</dbReference>
<comment type="caution">
    <text evidence="2">The sequence shown here is derived from an EMBL/GenBank/DDBJ whole genome shotgun (WGS) entry which is preliminary data.</text>
</comment>
<dbReference type="GO" id="GO:0032791">
    <property type="term" value="F:lead ion binding"/>
    <property type="evidence" value="ECO:0007669"/>
    <property type="project" value="TreeGrafter"/>
</dbReference>
<evidence type="ECO:0000259" key="1">
    <source>
        <dbReference type="PROSITE" id="PS50987"/>
    </source>
</evidence>
<dbReference type="AlphaFoldDB" id="A0A840Y8U2"/>
<feature type="domain" description="HTH arsR-type" evidence="1">
    <location>
        <begin position="2"/>
        <end position="97"/>
    </location>
</feature>
<dbReference type="PANTHER" id="PTHR39168">
    <property type="entry name" value="TRANSCRIPTIONAL REGULATOR-RELATED"/>
    <property type="match status" value="1"/>
</dbReference>
<proteinExistence type="predicted"/>
<dbReference type="GO" id="GO:0003677">
    <property type="term" value="F:DNA binding"/>
    <property type="evidence" value="ECO:0007669"/>
    <property type="project" value="UniProtKB-KW"/>
</dbReference>
<keyword evidence="2" id="KW-0238">DNA-binding</keyword>
<dbReference type="InterPro" id="IPR052543">
    <property type="entry name" value="HTH_Metal-responsive_Reg"/>
</dbReference>
<reference evidence="2 3" key="1">
    <citation type="submission" date="2020-08" db="EMBL/GenBank/DDBJ databases">
        <title>Genomic Encyclopedia of Type Strains, Phase IV (KMG-IV): sequencing the most valuable type-strain genomes for metagenomic binning, comparative biology and taxonomic classification.</title>
        <authorList>
            <person name="Goeker M."/>
        </authorList>
    </citation>
    <scope>NUCLEOTIDE SEQUENCE [LARGE SCALE GENOMIC DNA]</scope>
    <source>
        <strain evidence="2 3">DSM 25895</strain>
    </source>
</reference>
<dbReference type="Proteomes" id="UP000562254">
    <property type="component" value="Unassembled WGS sequence"/>
</dbReference>
<keyword evidence="3" id="KW-1185">Reference proteome</keyword>
<accession>A0A840Y8U2</accession>
<dbReference type="EMBL" id="JACIJE010000007">
    <property type="protein sequence ID" value="MBB5690453.1"/>
    <property type="molecule type" value="Genomic_DNA"/>
</dbReference>
<dbReference type="Pfam" id="PF12840">
    <property type="entry name" value="HTH_20"/>
    <property type="match status" value="1"/>
</dbReference>
<dbReference type="PROSITE" id="PS50987">
    <property type="entry name" value="HTH_ARSR_2"/>
    <property type="match status" value="1"/>
</dbReference>
<protein>
    <submittedName>
        <fullName evidence="2">DNA-binding transcriptional ArsR family regulator</fullName>
    </submittedName>
</protein>
<dbReference type="RefSeq" id="WP_184485271.1">
    <property type="nucleotide sequence ID" value="NZ_JACIJE010000007.1"/>
</dbReference>
<dbReference type="GO" id="GO:0097063">
    <property type="term" value="F:cadmium ion sensor activity"/>
    <property type="evidence" value="ECO:0007669"/>
    <property type="project" value="TreeGrafter"/>
</dbReference>
<evidence type="ECO:0000313" key="3">
    <source>
        <dbReference type="Proteomes" id="UP000562254"/>
    </source>
</evidence>
<dbReference type="GO" id="GO:0010288">
    <property type="term" value="P:response to lead ion"/>
    <property type="evidence" value="ECO:0007669"/>
    <property type="project" value="TreeGrafter"/>
</dbReference>
<gene>
    <name evidence="2" type="ORF">FHS88_002588</name>
</gene>
<dbReference type="InterPro" id="IPR036388">
    <property type="entry name" value="WH-like_DNA-bd_sf"/>
</dbReference>
<dbReference type="Gene3D" id="1.10.10.10">
    <property type="entry name" value="Winged helix-like DNA-binding domain superfamily/Winged helix DNA-binding domain"/>
    <property type="match status" value="1"/>
</dbReference>
<dbReference type="GO" id="GO:0046686">
    <property type="term" value="P:response to cadmium ion"/>
    <property type="evidence" value="ECO:0007669"/>
    <property type="project" value="TreeGrafter"/>
</dbReference>
<sequence length="243" mass="25396">MTDPTAPGPLAATAALMADPARARMLAALMSGEALTAGELARIAGVTAATASGHLARMADGGLLAVHAQGRHRYHRLASEEVAAAIETLGGLAARIAPARAWTHGEAAREARLCWNHLAGRLGVALHARLVAEGWLTPAPGGWDATAEGRARLAATGVAIGEAERSPRFAAHRCIARDCMDWSERRPHLAGGLGREIARAWLGRGWLRRLPAVGEGDLLARRRIAVTPEGARGLRESLGLATA</sequence>
<dbReference type="GO" id="GO:0003700">
    <property type="term" value="F:DNA-binding transcription factor activity"/>
    <property type="evidence" value="ECO:0007669"/>
    <property type="project" value="InterPro"/>
</dbReference>
<dbReference type="InterPro" id="IPR011991">
    <property type="entry name" value="ArsR-like_HTH"/>
</dbReference>